<keyword evidence="1" id="KW-0677">Repeat</keyword>
<dbReference type="Proteomes" id="UP000308652">
    <property type="component" value="Unassembled WGS sequence"/>
</dbReference>
<feature type="domain" description="WSC" evidence="3">
    <location>
        <begin position="684"/>
        <end position="780"/>
    </location>
</feature>
<dbReference type="Pfam" id="PF03659">
    <property type="entry name" value="Glyco_hydro_71"/>
    <property type="match status" value="1"/>
</dbReference>
<keyword evidence="5" id="KW-1185">Reference proteome</keyword>
<evidence type="ECO:0000256" key="2">
    <source>
        <dbReference type="SAM" id="MobiDB-lite"/>
    </source>
</evidence>
<dbReference type="Gene3D" id="3.20.20.80">
    <property type="entry name" value="Glycosidases"/>
    <property type="match status" value="1"/>
</dbReference>
<protein>
    <submittedName>
        <fullName evidence="4">Glycosyl hydrolase family 71-domain-containing protein</fullName>
    </submittedName>
</protein>
<dbReference type="EMBL" id="ML213616">
    <property type="protein sequence ID" value="TFK36071.1"/>
    <property type="molecule type" value="Genomic_DNA"/>
</dbReference>
<evidence type="ECO:0000256" key="1">
    <source>
        <dbReference type="ARBA" id="ARBA00022737"/>
    </source>
</evidence>
<evidence type="ECO:0000313" key="5">
    <source>
        <dbReference type="Proteomes" id="UP000308652"/>
    </source>
</evidence>
<proteinExistence type="predicted"/>
<dbReference type="AlphaFoldDB" id="A0A5C3M4N4"/>
<name>A0A5C3M4N4_9AGAR</name>
<dbReference type="STRING" id="68775.A0A5C3M4N4"/>
<dbReference type="PANTHER" id="PTHR45964:SF5">
    <property type="entry name" value="WSCD FAMILY MEMBER CG9164"/>
    <property type="match status" value="1"/>
</dbReference>
<feature type="domain" description="WSC" evidence="3">
    <location>
        <begin position="568"/>
        <end position="661"/>
    </location>
</feature>
<reference evidence="4 5" key="1">
    <citation type="journal article" date="2019" name="Nat. Ecol. Evol.">
        <title>Megaphylogeny resolves global patterns of mushroom evolution.</title>
        <authorList>
            <person name="Varga T."/>
            <person name="Krizsan K."/>
            <person name="Foldi C."/>
            <person name="Dima B."/>
            <person name="Sanchez-Garcia M."/>
            <person name="Sanchez-Ramirez S."/>
            <person name="Szollosi G.J."/>
            <person name="Szarkandi J.G."/>
            <person name="Papp V."/>
            <person name="Albert L."/>
            <person name="Andreopoulos W."/>
            <person name="Angelini C."/>
            <person name="Antonin V."/>
            <person name="Barry K.W."/>
            <person name="Bougher N.L."/>
            <person name="Buchanan P."/>
            <person name="Buyck B."/>
            <person name="Bense V."/>
            <person name="Catcheside P."/>
            <person name="Chovatia M."/>
            <person name="Cooper J."/>
            <person name="Damon W."/>
            <person name="Desjardin D."/>
            <person name="Finy P."/>
            <person name="Geml J."/>
            <person name="Haridas S."/>
            <person name="Hughes K."/>
            <person name="Justo A."/>
            <person name="Karasinski D."/>
            <person name="Kautmanova I."/>
            <person name="Kiss B."/>
            <person name="Kocsube S."/>
            <person name="Kotiranta H."/>
            <person name="LaButti K.M."/>
            <person name="Lechner B.E."/>
            <person name="Liimatainen K."/>
            <person name="Lipzen A."/>
            <person name="Lukacs Z."/>
            <person name="Mihaltcheva S."/>
            <person name="Morgado L.N."/>
            <person name="Niskanen T."/>
            <person name="Noordeloos M.E."/>
            <person name="Ohm R.A."/>
            <person name="Ortiz-Santana B."/>
            <person name="Ovrebo C."/>
            <person name="Racz N."/>
            <person name="Riley R."/>
            <person name="Savchenko A."/>
            <person name="Shiryaev A."/>
            <person name="Soop K."/>
            <person name="Spirin V."/>
            <person name="Szebenyi C."/>
            <person name="Tomsovsky M."/>
            <person name="Tulloss R.E."/>
            <person name="Uehling J."/>
            <person name="Grigoriev I.V."/>
            <person name="Vagvolgyi C."/>
            <person name="Papp T."/>
            <person name="Martin F.M."/>
            <person name="Miettinen O."/>
            <person name="Hibbett D.S."/>
            <person name="Nagy L.G."/>
        </authorList>
    </citation>
    <scope>NUCLEOTIDE SEQUENCE [LARGE SCALE GENOMIC DNA]</scope>
    <source>
        <strain evidence="4 5">CBS 166.37</strain>
    </source>
</reference>
<feature type="domain" description="WSC" evidence="3">
    <location>
        <begin position="788"/>
        <end position="883"/>
    </location>
</feature>
<gene>
    <name evidence="4" type="ORF">BDQ12DRAFT_258026</name>
</gene>
<dbReference type="SMART" id="SM00321">
    <property type="entry name" value="WSC"/>
    <property type="match status" value="3"/>
</dbReference>
<dbReference type="GO" id="GO:0051118">
    <property type="term" value="F:glucan endo-1,3-alpha-glucosidase activity"/>
    <property type="evidence" value="ECO:0007669"/>
    <property type="project" value="InterPro"/>
</dbReference>
<feature type="region of interest" description="Disordered" evidence="2">
    <location>
        <begin position="530"/>
        <end position="559"/>
    </location>
</feature>
<dbReference type="PANTHER" id="PTHR45964">
    <property type="entry name" value="WSCD FAMILY MEMBER CG9164"/>
    <property type="match status" value="1"/>
</dbReference>
<dbReference type="InterPro" id="IPR002889">
    <property type="entry name" value="WSC_carb-bd"/>
</dbReference>
<dbReference type="InterPro" id="IPR051589">
    <property type="entry name" value="Sialate-O-sulfotransferase"/>
</dbReference>
<dbReference type="CDD" id="cd11577">
    <property type="entry name" value="GH71"/>
    <property type="match status" value="1"/>
</dbReference>
<accession>A0A5C3M4N4</accession>
<keyword evidence="4" id="KW-0378">Hydrolase</keyword>
<organism evidence="4 5">
    <name type="scientific">Crucibulum laeve</name>
    <dbReference type="NCBI Taxonomy" id="68775"/>
    <lineage>
        <taxon>Eukaryota</taxon>
        <taxon>Fungi</taxon>
        <taxon>Dikarya</taxon>
        <taxon>Basidiomycota</taxon>
        <taxon>Agaricomycotina</taxon>
        <taxon>Agaricomycetes</taxon>
        <taxon>Agaricomycetidae</taxon>
        <taxon>Agaricales</taxon>
        <taxon>Agaricineae</taxon>
        <taxon>Nidulariaceae</taxon>
        <taxon>Crucibulum</taxon>
    </lineage>
</organism>
<dbReference type="InterPro" id="IPR005197">
    <property type="entry name" value="Glyco_hydro_71"/>
</dbReference>
<sequence length="900" mass="96253">MTVVLWRLNFLDLQPSCVSASVRFPSLFLPPSAIRLDPNSKALILAQLGIHILSLFVINCGSSAYTLPNCCIMHYSPLLSILFFSLLQSATAQQDSNRHPSLLGFRHKHKSLSKNVLLKNATSFQGDSPAELEKRDGTKYVFMHHIVGNTYSYGPDDWKDDIRQIAAKGVDAIALNIGSSSWQPDQIRSAYAAAASIGSNLKLFISFDFTEMACSVSDVVSRVNELAGHPNQFKVNGKPMISSYAGDCLGQSGWASIKSQTNGYLMPFIWGLEGQFNNWPSLDSWYCWGCAWPQGNADKTTDDDNYYINQLGSRYATTISVWMYTHYGYKNFYQRGDNWLINTRWEQLVAMRDKLTFVEMVTWNDFGESDYFGPVKGAQPDGTTWATNFPHTAWYDMSQYYITAFKTGSYPAITEDVIYYWARPHPAGATASGDSLGRPTGFDWTPDTLWAVVFASSTSTVTLKCGSSSQTFTNVAAGVTKLKIPLAAGKITVTMVKNGQTVINETPSDFTFVTNPVLYNYNAYVGSAKATSPPVPATSTTTTASTTTATPASSTVTTPSSTPISNTGWTYLGCYPDYSPRTLANGLYLSENTQTVAKCLASCSAQGYKYAGTEYGIECFCSNSITAGVTATSSSECNMPCAGKASDICGGGNRISIYSSTGAAPTSSATTTPTATSPTATSTSFSYYGCVAEGTTGSRRALTSASFSQSNMTPQVCQTLCAGYQYAGVEYGSECYCGNTLTNNGATGAVIPASNCASSCSGDASQVCGGGWIMSVYSKAAAPPSSSTWTSAGCYVDGGDRMLRGSSTSQAGMTTEICIGICSSQSFTLAATEYGSECYCGSQLYKTGGAGVATSSNECNMPCGGNSAQTCGAGWRGNLYTAPGTAIARRHTSRRRLALF</sequence>
<dbReference type="OrthoDB" id="3257981at2759"/>
<evidence type="ECO:0000259" key="3">
    <source>
        <dbReference type="PROSITE" id="PS51212"/>
    </source>
</evidence>
<evidence type="ECO:0000313" key="4">
    <source>
        <dbReference type="EMBL" id="TFK36071.1"/>
    </source>
</evidence>
<dbReference type="Pfam" id="PF01822">
    <property type="entry name" value="WSC"/>
    <property type="match status" value="3"/>
</dbReference>
<dbReference type="PROSITE" id="PS51212">
    <property type="entry name" value="WSC"/>
    <property type="match status" value="3"/>
</dbReference>